<dbReference type="EMBL" id="JXSQ01000022">
    <property type="protein sequence ID" value="KIP51797.1"/>
    <property type="molecule type" value="Genomic_DNA"/>
</dbReference>
<name>A0A0D0IL06_9MICO</name>
<proteinExistence type="predicted"/>
<dbReference type="Gene3D" id="3.40.50.880">
    <property type="match status" value="1"/>
</dbReference>
<organism evidence="2 3">
    <name type="scientific">Leucobacter komagatae</name>
    <dbReference type="NCBI Taxonomy" id="55969"/>
    <lineage>
        <taxon>Bacteria</taxon>
        <taxon>Bacillati</taxon>
        <taxon>Actinomycetota</taxon>
        <taxon>Actinomycetes</taxon>
        <taxon>Micrococcales</taxon>
        <taxon>Microbacteriaceae</taxon>
        <taxon>Leucobacter</taxon>
    </lineage>
</organism>
<reference evidence="2 3" key="1">
    <citation type="submission" date="2015-01" db="EMBL/GenBank/DDBJ databases">
        <title>Draft genome sequence of Leucobacter komagatae strain VKM ST2845.</title>
        <authorList>
            <person name="Karlyshev A.V."/>
            <person name="Kudryashova E.B."/>
        </authorList>
    </citation>
    <scope>NUCLEOTIDE SEQUENCE [LARGE SCALE GENOMIC DNA]</scope>
    <source>
        <strain evidence="2 3">VKM ST2845</strain>
    </source>
</reference>
<dbReference type="Proteomes" id="UP000032120">
    <property type="component" value="Unassembled WGS sequence"/>
</dbReference>
<evidence type="ECO:0000256" key="1">
    <source>
        <dbReference type="SAM" id="MobiDB-lite"/>
    </source>
</evidence>
<feature type="compositionally biased region" description="Low complexity" evidence="1">
    <location>
        <begin position="72"/>
        <end position="82"/>
    </location>
</feature>
<evidence type="ECO:0000313" key="2">
    <source>
        <dbReference type="EMBL" id="KIP51797.1"/>
    </source>
</evidence>
<keyword evidence="3" id="KW-1185">Reference proteome</keyword>
<dbReference type="SUPFAM" id="SSF52317">
    <property type="entry name" value="Class I glutamine amidotransferase-like"/>
    <property type="match status" value="1"/>
</dbReference>
<evidence type="ECO:0008006" key="4">
    <source>
        <dbReference type="Google" id="ProtNLM"/>
    </source>
</evidence>
<dbReference type="InterPro" id="IPR029062">
    <property type="entry name" value="Class_I_gatase-like"/>
</dbReference>
<accession>A0A0D0IL06</accession>
<evidence type="ECO:0000313" key="3">
    <source>
        <dbReference type="Proteomes" id="UP000032120"/>
    </source>
</evidence>
<dbReference type="OrthoDB" id="9799980at2"/>
<dbReference type="CDD" id="cd03145">
    <property type="entry name" value="GAT1_cyanophycinase"/>
    <property type="match status" value="1"/>
</dbReference>
<protein>
    <recommendedName>
        <fullName evidence="4">Cyanophycinase</fullName>
    </recommendedName>
</protein>
<dbReference type="RefSeq" id="WP_042544919.1">
    <property type="nucleotide sequence ID" value="NZ_JXSQ01000022.1"/>
</dbReference>
<comment type="caution">
    <text evidence="2">The sequence shown here is derived from an EMBL/GenBank/DDBJ whole genome shotgun (WGS) entry which is preliminary data.</text>
</comment>
<feature type="compositionally biased region" description="Polar residues" evidence="1">
    <location>
        <begin position="1"/>
        <end position="15"/>
    </location>
</feature>
<gene>
    <name evidence="2" type="ORF">SD72_13160</name>
</gene>
<dbReference type="PANTHER" id="PTHR36175">
    <property type="entry name" value="CYANOPHYCINASE"/>
    <property type="match status" value="1"/>
</dbReference>
<feature type="region of interest" description="Disordered" evidence="1">
    <location>
        <begin position="72"/>
        <end position="91"/>
    </location>
</feature>
<feature type="region of interest" description="Disordered" evidence="1">
    <location>
        <begin position="1"/>
        <end position="21"/>
    </location>
</feature>
<sequence>MNTHPRTAQRFTASPSVGAPGGTDAAHLAPNGHLVLIGGALDESPEILTRIIELAGARRGTRAPRIAILTTASEPATSAEAAQDPTTESDEADGRYYAELFERHGAVGVPIPIGASAQPAYPGSPYSRATASQADTAELIRGADGVFLGGGDQTNYVLALFTSSVAGEPPFGARTDTPALTAIREVLALGGVVAGTSAGLAVQQGADMVSGGADIHNAWKHGATPGYDIEREGRDALTHVPAGGLGLFPEALLDSHFSEWARPPRSIRLARALGRSACVGVDEHTALVYDRATRTSEVIGMRGVSLLNFDGCEGAGDTIIGTRWSYLVPGDSHDFASGTTKRGDMLADLELPLAPAAGVDLWADDGSRPLLTLAQSLLASPELAASGESSVERHPGYRTTLRRDERTLALPTGGFSDLIISITPISTTH</sequence>
<dbReference type="AlphaFoldDB" id="A0A0D0IL06"/>
<dbReference type="PANTHER" id="PTHR36175:SF1">
    <property type="entry name" value="CYANOPHYCINASE"/>
    <property type="match status" value="1"/>
</dbReference>